<evidence type="ECO:0000313" key="6">
    <source>
        <dbReference type="EMBL" id="KNY24826.1"/>
    </source>
</evidence>
<dbReference type="PROSITE" id="PS51206">
    <property type="entry name" value="SF3_HELICASE_1"/>
    <property type="match status" value="1"/>
</dbReference>
<dbReference type="Pfam" id="PF08706">
    <property type="entry name" value="D5_N"/>
    <property type="match status" value="1"/>
</dbReference>
<dbReference type="Pfam" id="PF03288">
    <property type="entry name" value="Pox_D5"/>
    <property type="match status" value="1"/>
</dbReference>
<evidence type="ECO:0000256" key="4">
    <source>
        <dbReference type="ARBA" id="ARBA00022840"/>
    </source>
</evidence>
<dbReference type="InterPro" id="IPR006500">
    <property type="entry name" value="Helicase_put_C_phage/plasmid"/>
</dbReference>
<dbReference type="OrthoDB" id="9763644at2"/>
<organism evidence="6 7">
    <name type="scientific">Pseudobacteroides cellulosolvens ATCC 35603 = DSM 2933</name>
    <dbReference type="NCBI Taxonomy" id="398512"/>
    <lineage>
        <taxon>Bacteria</taxon>
        <taxon>Bacillati</taxon>
        <taxon>Bacillota</taxon>
        <taxon>Clostridia</taxon>
        <taxon>Eubacteriales</taxon>
        <taxon>Oscillospiraceae</taxon>
        <taxon>Pseudobacteroides</taxon>
    </lineage>
</organism>
<dbReference type="InterPro" id="IPR045455">
    <property type="entry name" value="NrS-1_pol-like_helicase"/>
</dbReference>
<dbReference type="SMART" id="SM00885">
    <property type="entry name" value="D5_N"/>
    <property type="match status" value="1"/>
</dbReference>
<keyword evidence="2" id="KW-0378">Hydrolase</keyword>
<evidence type="ECO:0000313" key="7">
    <source>
        <dbReference type="Proteomes" id="UP000036923"/>
    </source>
</evidence>
<gene>
    <name evidence="6" type="ORF">Bccel_0083</name>
</gene>
<dbReference type="SUPFAM" id="SSF52540">
    <property type="entry name" value="P-loop containing nucleoside triphosphate hydrolases"/>
    <property type="match status" value="1"/>
</dbReference>
<dbReference type="PANTHER" id="PTHR35372:SF2">
    <property type="entry name" value="SF3 HELICASE DOMAIN-CONTAINING PROTEIN"/>
    <property type="match status" value="1"/>
</dbReference>
<evidence type="ECO:0000256" key="1">
    <source>
        <dbReference type="ARBA" id="ARBA00022741"/>
    </source>
</evidence>
<sequence length="791" mass="90689">MSFNNIPSELKQLNRWVCWRIEERNGKPTKVPKNPITGNNAMSSNPSTWSSFSTAIAAVQKFGFLGIGFMFNGDGLVGVDIDHCLDPDTGILNDTARDIITTMDSYTEYSQSGEGIHIICRGKLPEGKKRKGPVEMYETLRFFVMTGKILDDAHTDIEERTEQLQQVHKTYLFTEEKKKPAAAPVEINLSDDELIRKASDAKNGRLFKSLFDGDWKGLYNSQSEADMALCNMLAFWGGNDYNTIDRMFRRSGLFRDKWDERHGPDTYGNMTIAEAISKSSKVYTPRENKKPAVAPEPPQIDTGIDYLVNQEESLPDWITGPYNDMWNAERLASKYGKILKYNNNMGWLIWKGKYWEEDRQARIRILADEAIKDLYQFQDQVIRKYGFESKQNKSFYDWLCKSRNTGRKDNMIKETQNWEGICMLPEKFNSNIWLLNCRNGTVDLKTGRIYAHSKDDLITKMIDINYDSKAKAPTWDKFMDRIFDGNKALISFLQRSIGYSLTGSIKEQCIFILHGVGKNGKSTFLDTIRAMIGGGYSKNANSSVFMKSQGQQNLEEVARLQGARFVTTTEPEEGEKLAESFIKQATGGEPLTARHLYKSSFEYVPEFKVWMGTNHKPKISGSDLGIWRRIRLVPFSVIIPEEERDPDLVDKLKNELPGILNWAIEGCRLWQESGLKEPKEVLAATSEYRGEMDSLQVFLDECTEKVEGKTTKSGELYTVYEKWCTINGEYQLSSTKFSLKLKERGINKGRTRTMRTWEDIQLSPTGRRMLYGGTDKEEHYEQTSLPWEELK</sequence>
<comment type="caution">
    <text evidence="6">The sequence shown here is derived from an EMBL/GenBank/DDBJ whole genome shotgun (WGS) entry which is preliminary data.</text>
</comment>
<evidence type="ECO:0000256" key="2">
    <source>
        <dbReference type="ARBA" id="ARBA00022801"/>
    </source>
</evidence>
<dbReference type="AlphaFoldDB" id="A0A0L6JG44"/>
<keyword evidence="4" id="KW-0067">ATP-binding</keyword>
<dbReference type="InterPro" id="IPR014818">
    <property type="entry name" value="Phage/plasmid_primase_P4_C"/>
</dbReference>
<dbReference type="InterPro" id="IPR051620">
    <property type="entry name" value="ORF904-like_C"/>
</dbReference>
<dbReference type="PATRIC" id="fig|398512.5.peg.90"/>
<dbReference type="Pfam" id="PF22763">
    <property type="entry name" value="NrS1-1_pol-like_HBD"/>
    <property type="match status" value="1"/>
</dbReference>
<dbReference type="NCBIfam" id="TIGR01613">
    <property type="entry name" value="primase_Cterm"/>
    <property type="match status" value="1"/>
</dbReference>
<dbReference type="PANTHER" id="PTHR35372">
    <property type="entry name" value="ATP BINDING PROTEIN-RELATED"/>
    <property type="match status" value="1"/>
</dbReference>
<protein>
    <submittedName>
        <fullName evidence="6">Phage/plasmid primase, P4 family</fullName>
    </submittedName>
</protein>
<dbReference type="EMBL" id="LGTC01000001">
    <property type="protein sequence ID" value="KNY24826.1"/>
    <property type="molecule type" value="Genomic_DNA"/>
</dbReference>
<dbReference type="InterPro" id="IPR004968">
    <property type="entry name" value="DNA_primase/NTPase_C"/>
</dbReference>
<keyword evidence="3" id="KW-0347">Helicase</keyword>
<dbReference type="GO" id="GO:0004386">
    <property type="term" value="F:helicase activity"/>
    <property type="evidence" value="ECO:0007669"/>
    <property type="project" value="UniProtKB-KW"/>
</dbReference>
<dbReference type="GO" id="GO:0005524">
    <property type="term" value="F:ATP binding"/>
    <property type="evidence" value="ECO:0007669"/>
    <property type="project" value="UniProtKB-KW"/>
</dbReference>
<dbReference type="GO" id="GO:0016787">
    <property type="term" value="F:hydrolase activity"/>
    <property type="evidence" value="ECO:0007669"/>
    <property type="project" value="UniProtKB-KW"/>
</dbReference>
<dbReference type="Proteomes" id="UP000036923">
    <property type="component" value="Unassembled WGS sequence"/>
</dbReference>
<dbReference type="STRING" id="398512.Bccel_0083"/>
<keyword evidence="7" id="KW-1185">Reference proteome</keyword>
<accession>A0A0L6JG44</accession>
<dbReference type="eggNOG" id="COG3378">
    <property type="taxonomic scope" value="Bacteria"/>
</dbReference>
<name>A0A0L6JG44_9FIRM</name>
<evidence type="ECO:0000259" key="5">
    <source>
        <dbReference type="PROSITE" id="PS51206"/>
    </source>
</evidence>
<feature type="domain" description="SF3 helicase" evidence="5">
    <location>
        <begin position="488"/>
        <end position="648"/>
    </location>
</feature>
<dbReference type="Pfam" id="PF19263">
    <property type="entry name" value="DUF5906"/>
    <property type="match status" value="1"/>
</dbReference>
<dbReference type="RefSeq" id="WP_036939387.1">
    <property type="nucleotide sequence ID" value="NZ_JQKC01000009.1"/>
</dbReference>
<dbReference type="InterPro" id="IPR027417">
    <property type="entry name" value="P-loop_NTPase"/>
</dbReference>
<dbReference type="Gene3D" id="3.40.50.300">
    <property type="entry name" value="P-loop containing nucleotide triphosphate hydrolases"/>
    <property type="match status" value="1"/>
</dbReference>
<evidence type="ECO:0000256" key="3">
    <source>
        <dbReference type="ARBA" id="ARBA00022806"/>
    </source>
</evidence>
<keyword evidence="1" id="KW-0547">Nucleotide-binding</keyword>
<dbReference type="InterPro" id="IPR014015">
    <property type="entry name" value="Helicase_SF3_DNA-vir"/>
</dbReference>
<dbReference type="eggNOG" id="COG4983">
    <property type="taxonomic scope" value="Bacteria"/>
</dbReference>
<proteinExistence type="predicted"/>
<reference evidence="7" key="1">
    <citation type="submission" date="2015-07" db="EMBL/GenBank/DDBJ databases">
        <title>Near-Complete Genome Sequence of the Cellulolytic Bacterium Bacteroides (Pseudobacteroides) cellulosolvens ATCC 35603.</title>
        <authorList>
            <person name="Dassa B."/>
            <person name="Utturkar S.M."/>
            <person name="Klingeman D.M."/>
            <person name="Hurt R.A."/>
            <person name="Keller M."/>
            <person name="Xu J."/>
            <person name="Reddy Y.H.K."/>
            <person name="Borovok I."/>
            <person name="Grinberg I.R."/>
            <person name="Lamed R."/>
            <person name="Zhivin O."/>
            <person name="Bayer E.A."/>
            <person name="Brown S.D."/>
        </authorList>
    </citation>
    <scope>NUCLEOTIDE SEQUENCE [LARGE SCALE GENOMIC DNA]</scope>
    <source>
        <strain evidence="7">DSM 2933</strain>
    </source>
</reference>
<dbReference type="InterPro" id="IPR054468">
    <property type="entry name" value="NrSPol-like_HBD"/>
</dbReference>